<dbReference type="EMBL" id="JAKCXM010000057">
    <property type="protein sequence ID" value="KAJ0404755.1"/>
    <property type="molecule type" value="Genomic_DNA"/>
</dbReference>
<evidence type="ECO:0000313" key="3">
    <source>
        <dbReference type="Proteomes" id="UP001209570"/>
    </source>
</evidence>
<organism evidence="2 3">
    <name type="scientific">Pythium insidiosum</name>
    <name type="common">Pythiosis disease agent</name>
    <dbReference type="NCBI Taxonomy" id="114742"/>
    <lineage>
        <taxon>Eukaryota</taxon>
        <taxon>Sar</taxon>
        <taxon>Stramenopiles</taxon>
        <taxon>Oomycota</taxon>
        <taxon>Peronosporomycetes</taxon>
        <taxon>Pythiales</taxon>
        <taxon>Pythiaceae</taxon>
        <taxon>Pythium</taxon>
    </lineage>
</organism>
<reference evidence="2" key="1">
    <citation type="submission" date="2021-12" db="EMBL/GenBank/DDBJ databases">
        <title>Prjna785345.</title>
        <authorList>
            <person name="Rujirawat T."/>
            <person name="Krajaejun T."/>
        </authorList>
    </citation>
    <scope>NUCLEOTIDE SEQUENCE</scope>
    <source>
        <strain evidence="2">Pi057C3</strain>
    </source>
</reference>
<keyword evidence="3" id="KW-1185">Reference proteome</keyword>
<dbReference type="InterPro" id="IPR036397">
    <property type="entry name" value="RNaseH_sf"/>
</dbReference>
<comment type="caution">
    <text evidence="2">The sequence shown here is derived from an EMBL/GenBank/DDBJ whole genome shotgun (WGS) entry which is preliminary data.</text>
</comment>
<accession>A0AAD5M7H1</accession>
<evidence type="ECO:0000256" key="1">
    <source>
        <dbReference type="SAM" id="MobiDB-lite"/>
    </source>
</evidence>
<dbReference type="GO" id="GO:0003676">
    <property type="term" value="F:nucleic acid binding"/>
    <property type="evidence" value="ECO:0007669"/>
    <property type="project" value="InterPro"/>
</dbReference>
<dbReference type="Proteomes" id="UP001209570">
    <property type="component" value="Unassembled WGS sequence"/>
</dbReference>
<name>A0AAD5M7H1_PYTIN</name>
<proteinExistence type="predicted"/>
<evidence type="ECO:0000313" key="2">
    <source>
        <dbReference type="EMBL" id="KAJ0404755.1"/>
    </source>
</evidence>
<protein>
    <submittedName>
        <fullName evidence="2">Uncharacterized protein</fullName>
    </submittedName>
</protein>
<gene>
    <name evidence="2" type="ORF">P43SY_005579</name>
</gene>
<sequence length="308" mass="34263">MSALRVRRNAARISAALRATRLSQALEQHVLASPSLRILGLDVNTNSTGYTVLRADGRVVSWGHIATTQYKSADVLDIAHAIKCALDDVQRDEESAAASRVTWRVGIEDFMRMYSFGKYHNKGIFQLAQLNGVVSYTCWQQFGCRPLHTHPTAARSLLGVSATGKASAGKVKDQVMAMVLRREGDGAALWPTFTCHRRNGHFCDAAFDIADSFVVADHMRWMHWQRLLQSDDDLADEFAAAYLSLLRGTESAEPSGSAEKRKTKPKVSAEQKALDAVDRQTQRLHLRQLYEGGVADWVAAQAKYWSER</sequence>
<dbReference type="Gene3D" id="3.30.420.10">
    <property type="entry name" value="Ribonuclease H-like superfamily/Ribonuclease H"/>
    <property type="match status" value="1"/>
</dbReference>
<feature type="region of interest" description="Disordered" evidence="1">
    <location>
        <begin position="252"/>
        <end position="275"/>
    </location>
</feature>
<dbReference type="AlphaFoldDB" id="A0AAD5M7H1"/>